<proteinExistence type="predicted"/>
<dbReference type="OrthoDB" id="2665600at2"/>
<sequence>MNKRLRTIVVVLGLTVLVGGVITVIQSQTFANETITGVKVTDNSNVNETKARAKATDDSNWLSPERKKELNHLAQSKQPHILLTEHGDFYPVKVPNKYPSDQVANLDNDGEEITAKTKQVILRNFTYEKKRKKIDFPRNEERSKK</sequence>
<dbReference type="EMBL" id="CP020028">
    <property type="protein sequence ID" value="ASR49450.1"/>
    <property type="molecule type" value="Genomic_DNA"/>
</dbReference>
<organism evidence="1 2">
    <name type="scientific">Paenibacillus kribbensis</name>
    <dbReference type="NCBI Taxonomy" id="172713"/>
    <lineage>
        <taxon>Bacteria</taxon>
        <taxon>Bacillati</taxon>
        <taxon>Bacillota</taxon>
        <taxon>Bacilli</taxon>
        <taxon>Bacillales</taxon>
        <taxon>Paenibacillaceae</taxon>
        <taxon>Paenibacillus</taxon>
    </lineage>
</organism>
<dbReference type="Proteomes" id="UP000214666">
    <property type="component" value="Chromosome"/>
</dbReference>
<name>A0A222WS21_9BACL</name>
<dbReference type="RefSeq" id="WP_094156636.1">
    <property type="nucleotide sequence ID" value="NZ_CP020028.1"/>
</dbReference>
<reference evidence="1 2" key="1">
    <citation type="submission" date="2017-03" db="EMBL/GenBank/DDBJ databases">
        <title>Complete genome sequence of Paenibacillus Kribbensis producing bioflocculants.</title>
        <authorList>
            <person name="Lee H.-G."/>
            <person name="Oh H.-M."/>
        </authorList>
    </citation>
    <scope>NUCLEOTIDE SEQUENCE [LARGE SCALE GENOMIC DNA]</scope>
    <source>
        <strain evidence="1 2">AM49</strain>
    </source>
</reference>
<protein>
    <submittedName>
        <fullName evidence="1">Uncharacterized protein</fullName>
    </submittedName>
</protein>
<gene>
    <name evidence="1" type="ORF">B4V02_23585</name>
</gene>
<dbReference type="KEGG" id="pkb:B4V02_23585"/>
<dbReference type="AlphaFoldDB" id="A0A222WS21"/>
<accession>A0A222WS21</accession>
<evidence type="ECO:0000313" key="1">
    <source>
        <dbReference type="EMBL" id="ASR49450.1"/>
    </source>
</evidence>
<keyword evidence="2" id="KW-1185">Reference proteome</keyword>
<evidence type="ECO:0000313" key="2">
    <source>
        <dbReference type="Proteomes" id="UP000214666"/>
    </source>
</evidence>